<proteinExistence type="predicted"/>
<dbReference type="AlphaFoldDB" id="A0ABD2XIK0"/>
<organism evidence="1 2">
    <name type="scientific">Trichogramma kaykai</name>
    <dbReference type="NCBI Taxonomy" id="54128"/>
    <lineage>
        <taxon>Eukaryota</taxon>
        <taxon>Metazoa</taxon>
        <taxon>Ecdysozoa</taxon>
        <taxon>Arthropoda</taxon>
        <taxon>Hexapoda</taxon>
        <taxon>Insecta</taxon>
        <taxon>Pterygota</taxon>
        <taxon>Neoptera</taxon>
        <taxon>Endopterygota</taxon>
        <taxon>Hymenoptera</taxon>
        <taxon>Apocrita</taxon>
        <taxon>Proctotrupomorpha</taxon>
        <taxon>Chalcidoidea</taxon>
        <taxon>Trichogrammatidae</taxon>
        <taxon>Trichogramma</taxon>
    </lineage>
</organism>
<sequence>MNGPRRSQRIRSTVSSKSQETRECFLNFINDHTIDSYDFSNFFDPIRTAILLNKEDKLWALREILSSGRQNLIEWLFEVKSLKLNEPIDGYGTIIHLAKEMGLYSAVDIFF</sequence>
<gene>
    <name evidence="1" type="ORF">TKK_002105</name>
</gene>
<dbReference type="Proteomes" id="UP001627154">
    <property type="component" value="Unassembled WGS sequence"/>
</dbReference>
<accession>A0ABD2XIK0</accession>
<evidence type="ECO:0000313" key="1">
    <source>
        <dbReference type="EMBL" id="KAL3405046.1"/>
    </source>
</evidence>
<protein>
    <recommendedName>
        <fullName evidence="3">Ankyrin repeat protein</fullName>
    </recommendedName>
</protein>
<evidence type="ECO:0000313" key="2">
    <source>
        <dbReference type="Proteomes" id="UP001627154"/>
    </source>
</evidence>
<dbReference type="EMBL" id="JBJJXI010000021">
    <property type="protein sequence ID" value="KAL3405046.1"/>
    <property type="molecule type" value="Genomic_DNA"/>
</dbReference>
<keyword evidence="2" id="KW-1185">Reference proteome</keyword>
<reference evidence="1 2" key="1">
    <citation type="journal article" date="2024" name="bioRxiv">
        <title>A reference genome for Trichogramma kaykai: A tiny desert-dwelling parasitoid wasp with competing sex-ratio distorters.</title>
        <authorList>
            <person name="Culotta J."/>
            <person name="Lindsey A.R."/>
        </authorList>
    </citation>
    <scope>NUCLEOTIDE SEQUENCE [LARGE SCALE GENOMIC DNA]</scope>
    <source>
        <strain evidence="1 2">KSX58</strain>
    </source>
</reference>
<evidence type="ECO:0008006" key="3">
    <source>
        <dbReference type="Google" id="ProtNLM"/>
    </source>
</evidence>
<name>A0ABD2XIK0_9HYME</name>
<comment type="caution">
    <text evidence="1">The sequence shown here is derived from an EMBL/GenBank/DDBJ whole genome shotgun (WGS) entry which is preliminary data.</text>
</comment>